<dbReference type="InterPro" id="IPR002165">
    <property type="entry name" value="Plexin_repeat"/>
</dbReference>
<comment type="subcellular location">
    <subcellularLocation>
        <location evidence="1">Membrane</location>
    </subcellularLocation>
</comment>
<proteinExistence type="predicted"/>
<dbReference type="Proteomes" id="UP000504624">
    <property type="component" value="Unplaced"/>
</dbReference>
<dbReference type="SUPFAM" id="SSF101912">
    <property type="entry name" value="Sema domain"/>
    <property type="match status" value="2"/>
</dbReference>
<dbReference type="Gene3D" id="2.130.10.10">
    <property type="entry name" value="YVTN repeat-like/Quinoprotein amine dehydrogenase"/>
    <property type="match status" value="3"/>
</dbReference>
<feature type="compositionally biased region" description="Pro residues" evidence="6">
    <location>
        <begin position="397"/>
        <end position="407"/>
    </location>
</feature>
<feature type="compositionally biased region" description="Gly residues" evidence="6">
    <location>
        <begin position="712"/>
        <end position="729"/>
    </location>
</feature>
<keyword evidence="7" id="KW-0812">Transmembrane</keyword>
<gene>
    <name evidence="10" type="primary">SEMA6B</name>
</gene>
<feature type="region of interest" description="Disordered" evidence="6">
    <location>
        <begin position="254"/>
        <end position="274"/>
    </location>
</feature>
<dbReference type="PANTHER" id="PTHR11036">
    <property type="entry name" value="SEMAPHORIN"/>
    <property type="match status" value="1"/>
</dbReference>
<evidence type="ECO:0000256" key="1">
    <source>
        <dbReference type="ARBA" id="ARBA00004370"/>
    </source>
</evidence>
<comment type="caution">
    <text evidence="5">Lacks conserved residue(s) required for the propagation of feature annotation.</text>
</comment>
<feature type="domain" description="Sema" evidence="8">
    <location>
        <begin position="1"/>
        <end position="512"/>
    </location>
</feature>
<evidence type="ECO:0000313" key="10">
    <source>
        <dbReference type="RefSeq" id="XP_017689108.1"/>
    </source>
</evidence>
<dbReference type="GO" id="GO:0005886">
    <property type="term" value="C:plasma membrane"/>
    <property type="evidence" value="ECO:0007669"/>
    <property type="project" value="TreeGrafter"/>
</dbReference>
<feature type="region of interest" description="Disordered" evidence="6">
    <location>
        <begin position="751"/>
        <end position="834"/>
    </location>
</feature>
<dbReference type="RefSeq" id="XP_017689108.1">
    <property type="nucleotide sequence ID" value="XM_017833619.1"/>
</dbReference>
<feature type="non-terminal residue" evidence="10">
    <location>
        <position position="1"/>
    </location>
</feature>
<dbReference type="GeneID" id="108506525"/>
<keyword evidence="2 7" id="KW-0472">Membrane</keyword>
<keyword evidence="7" id="KW-1133">Transmembrane helix</keyword>
<dbReference type="GO" id="GO:0001755">
    <property type="term" value="P:neural crest cell migration"/>
    <property type="evidence" value="ECO:0007669"/>
    <property type="project" value="TreeGrafter"/>
</dbReference>
<feature type="region of interest" description="Disordered" evidence="6">
    <location>
        <begin position="370"/>
        <end position="407"/>
    </location>
</feature>
<evidence type="ECO:0000259" key="8">
    <source>
        <dbReference type="PROSITE" id="PS51004"/>
    </source>
</evidence>
<evidence type="ECO:0000256" key="6">
    <source>
        <dbReference type="SAM" id="MobiDB-lite"/>
    </source>
</evidence>
<reference evidence="10" key="1">
    <citation type="submission" date="2025-08" db="UniProtKB">
        <authorList>
            <consortium name="RefSeq"/>
        </authorList>
    </citation>
    <scope>IDENTIFICATION</scope>
</reference>
<accession>A0A6J0IR20</accession>
<dbReference type="InterPro" id="IPR016201">
    <property type="entry name" value="PSI"/>
</dbReference>
<dbReference type="Gene3D" id="3.30.1680.10">
    <property type="entry name" value="ligand-binding face of the semaphorins, domain 2"/>
    <property type="match status" value="1"/>
</dbReference>
<evidence type="ECO:0000313" key="9">
    <source>
        <dbReference type="Proteomes" id="UP000504624"/>
    </source>
</evidence>
<dbReference type="FunFam" id="3.30.1680.10:FF:000009">
    <property type="entry name" value="Semaphorin 6B isoform 3 variant"/>
    <property type="match status" value="1"/>
</dbReference>
<keyword evidence="3" id="KW-1015">Disulfide bond</keyword>
<feature type="region of interest" description="Disordered" evidence="6">
    <location>
        <begin position="210"/>
        <end position="234"/>
    </location>
</feature>
<evidence type="ECO:0000256" key="5">
    <source>
        <dbReference type="PROSITE-ProRule" id="PRU00352"/>
    </source>
</evidence>
<dbReference type="InterPro" id="IPR036352">
    <property type="entry name" value="Semap_dom_sf"/>
</dbReference>
<dbReference type="Pfam" id="PF01403">
    <property type="entry name" value="Sema"/>
    <property type="match status" value="2"/>
</dbReference>
<sequence length="896" mass="96394">PDVKHYPVFVGHGSSRPGGPEGGIPQRLNIQRILKVNRTLFIGDRDNVYRVSLEPSGAGELRYHRVSAGGGSNNPAVPAEPYFVHAVEWRSHVYFFFREIAMEFNYLEKVVVSRVARVCKNDMGGSQRVLEKQWTSFLKARLNCSVPGDSHFYFNVIQAVTDILELDGRPVVLAVFSTPANSIPGSAVCAFDMAQVAAVFEGRFREQKSPESIWTPVPEDMVPKPRRGAPTGRGCGTNNFNPICANSLLGRGPRGSPPCPGVSSRLSRVPPPQMDTLEPVGDNISGMARCPYDPKHANVALFTGGMLFTATVTDFLAIDAVIYRSLGDSPTLRTVKHDSKWFKDLGWVWLGPGQDLDSFPSGIRTAPHTPWGLPTLGQPHPVPHRGGSQPPSLGTLPLPPTPRPALSPPHRYQLRRIVVDTAAGPWGNHTVVFLGSSTGTVLKFLILPNATSATTATAPGSQSVFLEEFETYQPGRCGRDTEDERRLLGLELDKAAGSLLLAFPPCVARVPVARCQQHSGCMKNCLGSRDPYCGWTSEGSCVFLEPSPRVSFEQDIAGGSTSHLGECEGLVTESFVDEPDGLVSVNLLVISSVAAFVIGAVISGFSVCWFIGHRDRKELARRKDKETILAHSESVVSVSRLGERRARGALLAPLMPNGWPKELGKVAQHDLDSGVLPTPEQTPLQQKRCPGALQNCSWEQSHNIINAALRDPGGGSGTAGAGRGHGGSGRAQRGIPLSCHAILVDQELEAELSDSSGDGHWGRDPQEGPRARQHPHPAGARRPPRSSYGDFGSTPRPSPERRRVVSAPSGDGGDFAEGPSWHPEQLNFNANNGTGRPAGAHLKRNHTFNSGEAAAGGYGRHGGTAPRAPRAPGTPRALTDLHHLLRYGVERTPSGK</sequence>
<feature type="region of interest" description="Disordered" evidence="6">
    <location>
        <begin position="708"/>
        <end position="733"/>
    </location>
</feature>
<dbReference type="AlphaFoldDB" id="A0A6J0IR20"/>
<dbReference type="GO" id="GO:0030215">
    <property type="term" value="F:semaphorin receptor binding"/>
    <property type="evidence" value="ECO:0007669"/>
    <property type="project" value="InterPro"/>
</dbReference>
<dbReference type="GO" id="GO:0071526">
    <property type="term" value="P:semaphorin-plexin signaling pathway"/>
    <property type="evidence" value="ECO:0007669"/>
    <property type="project" value="TreeGrafter"/>
</dbReference>
<feature type="region of interest" description="Disordered" evidence="6">
    <location>
        <begin position="853"/>
        <end position="876"/>
    </location>
</feature>
<dbReference type="PROSITE" id="PS51004">
    <property type="entry name" value="SEMA"/>
    <property type="match status" value="1"/>
</dbReference>
<dbReference type="CTD" id="10501"/>
<evidence type="ECO:0000256" key="7">
    <source>
        <dbReference type="SAM" id="Phobius"/>
    </source>
</evidence>
<dbReference type="SMART" id="SM00630">
    <property type="entry name" value="Sema"/>
    <property type="match status" value="1"/>
</dbReference>
<name>A0A6J0IR20_9PASS</name>
<feature type="compositionally biased region" description="Basic and acidic residues" evidence="6">
    <location>
        <begin position="760"/>
        <end position="770"/>
    </location>
</feature>
<keyword evidence="9" id="KW-1185">Reference proteome</keyword>
<dbReference type="GO" id="GO:0045499">
    <property type="term" value="F:chemorepellent activity"/>
    <property type="evidence" value="ECO:0007669"/>
    <property type="project" value="TreeGrafter"/>
</dbReference>
<dbReference type="InterPro" id="IPR015943">
    <property type="entry name" value="WD40/YVTN_repeat-like_dom_sf"/>
</dbReference>
<dbReference type="SUPFAM" id="SSF103575">
    <property type="entry name" value="Plexin repeat"/>
    <property type="match status" value="1"/>
</dbReference>
<feature type="transmembrane region" description="Helical" evidence="7">
    <location>
        <begin position="587"/>
        <end position="612"/>
    </location>
</feature>
<protein>
    <submittedName>
        <fullName evidence="10">LOW QUALITY PROTEIN: semaphorin-6B</fullName>
    </submittedName>
</protein>
<dbReference type="InterPro" id="IPR001627">
    <property type="entry name" value="Semap_dom"/>
</dbReference>
<evidence type="ECO:0000256" key="2">
    <source>
        <dbReference type="ARBA" id="ARBA00023136"/>
    </source>
</evidence>
<keyword evidence="4" id="KW-0325">Glycoprotein</keyword>
<dbReference type="GO" id="GO:0030335">
    <property type="term" value="P:positive regulation of cell migration"/>
    <property type="evidence" value="ECO:0007669"/>
    <property type="project" value="TreeGrafter"/>
</dbReference>
<dbReference type="SMART" id="SM00423">
    <property type="entry name" value="PSI"/>
    <property type="match status" value="1"/>
</dbReference>
<evidence type="ECO:0000256" key="3">
    <source>
        <dbReference type="ARBA" id="ARBA00023157"/>
    </source>
</evidence>
<dbReference type="OrthoDB" id="9988752at2759"/>
<dbReference type="Pfam" id="PF01437">
    <property type="entry name" value="PSI"/>
    <property type="match status" value="1"/>
</dbReference>
<dbReference type="GO" id="GO:0007411">
    <property type="term" value="P:axon guidance"/>
    <property type="evidence" value="ECO:0007669"/>
    <property type="project" value="TreeGrafter"/>
</dbReference>
<feature type="compositionally biased region" description="Low complexity" evidence="6">
    <location>
        <begin position="863"/>
        <end position="876"/>
    </location>
</feature>
<dbReference type="PANTHER" id="PTHR11036:SF10">
    <property type="entry name" value="SEMAPHORIN-6B"/>
    <property type="match status" value="1"/>
</dbReference>
<organism evidence="9 10">
    <name type="scientific">Lepidothrix coronata</name>
    <name type="common">blue-crowned manakin</name>
    <dbReference type="NCBI Taxonomy" id="321398"/>
    <lineage>
        <taxon>Eukaryota</taxon>
        <taxon>Metazoa</taxon>
        <taxon>Chordata</taxon>
        <taxon>Craniata</taxon>
        <taxon>Vertebrata</taxon>
        <taxon>Euteleostomi</taxon>
        <taxon>Archelosauria</taxon>
        <taxon>Archosauria</taxon>
        <taxon>Dinosauria</taxon>
        <taxon>Saurischia</taxon>
        <taxon>Theropoda</taxon>
        <taxon>Coelurosauria</taxon>
        <taxon>Aves</taxon>
        <taxon>Neognathae</taxon>
        <taxon>Neoaves</taxon>
        <taxon>Telluraves</taxon>
        <taxon>Australaves</taxon>
        <taxon>Passeriformes</taxon>
        <taxon>Pipridae</taxon>
        <taxon>Lepidothrix</taxon>
    </lineage>
</organism>
<evidence type="ECO:0000256" key="4">
    <source>
        <dbReference type="ARBA" id="ARBA00023180"/>
    </source>
</evidence>
<dbReference type="InterPro" id="IPR027231">
    <property type="entry name" value="Semaphorin"/>
</dbReference>